<evidence type="ECO:0000256" key="1">
    <source>
        <dbReference type="SAM" id="Phobius"/>
    </source>
</evidence>
<reference evidence="2" key="2">
    <citation type="submission" date="2019-07" db="EMBL/GenBank/DDBJ databases">
        <authorList>
            <person name="Seetharam A."/>
            <person name="Woodhouse M."/>
            <person name="Cannon E."/>
        </authorList>
    </citation>
    <scope>NUCLEOTIDE SEQUENCE [LARGE SCALE GENOMIC DNA]</scope>
    <source>
        <strain evidence="2">cv. B73</strain>
    </source>
</reference>
<evidence type="ECO:0000313" key="3">
    <source>
        <dbReference type="Proteomes" id="UP000007305"/>
    </source>
</evidence>
<dbReference type="Gramene" id="Zm00001eb344460_T001">
    <property type="protein sequence ID" value="Zm00001eb344460_P001"/>
    <property type="gene ID" value="Zm00001eb344460"/>
</dbReference>
<keyword evidence="1" id="KW-0472">Membrane</keyword>
<name>A0A804UG24_MAIZE</name>
<keyword evidence="3" id="KW-1185">Reference proteome</keyword>
<reference evidence="3" key="1">
    <citation type="journal article" date="2009" name="Science">
        <title>The B73 maize genome: complexity, diversity, and dynamics.</title>
        <authorList>
            <person name="Schnable P.S."/>
            <person name="Ware D."/>
            <person name="Fulton R.S."/>
            <person name="Stein J.C."/>
            <person name="Wei F."/>
            <person name="Pasternak S."/>
            <person name="Liang C."/>
            <person name="Zhang J."/>
            <person name="Fulton L."/>
            <person name="Graves T.A."/>
            <person name="Minx P."/>
            <person name="Reily A.D."/>
            <person name="Courtney L."/>
            <person name="Kruchowski S.S."/>
            <person name="Tomlinson C."/>
            <person name="Strong C."/>
            <person name="Delehaunty K."/>
            <person name="Fronick C."/>
            <person name="Courtney B."/>
            <person name="Rock S.M."/>
            <person name="Belter E."/>
            <person name="Du F."/>
            <person name="Kim K."/>
            <person name="Abbott R.M."/>
            <person name="Cotton M."/>
            <person name="Levy A."/>
            <person name="Marchetto P."/>
            <person name="Ochoa K."/>
            <person name="Jackson S.M."/>
            <person name="Gillam B."/>
            <person name="Chen W."/>
            <person name="Yan L."/>
            <person name="Higginbotham J."/>
            <person name="Cardenas M."/>
            <person name="Waligorski J."/>
            <person name="Applebaum E."/>
            <person name="Phelps L."/>
            <person name="Falcone J."/>
            <person name="Kanchi K."/>
            <person name="Thane T."/>
            <person name="Scimone A."/>
            <person name="Thane N."/>
            <person name="Henke J."/>
            <person name="Wang T."/>
            <person name="Ruppert J."/>
            <person name="Shah N."/>
            <person name="Rotter K."/>
            <person name="Hodges J."/>
            <person name="Ingenthron E."/>
            <person name="Cordes M."/>
            <person name="Kohlberg S."/>
            <person name="Sgro J."/>
            <person name="Delgado B."/>
            <person name="Mead K."/>
            <person name="Chinwalla A."/>
            <person name="Leonard S."/>
            <person name="Crouse K."/>
            <person name="Collura K."/>
            <person name="Kudrna D."/>
            <person name="Currie J."/>
            <person name="He R."/>
            <person name="Angelova A."/>
            <person name="Rajasekar S."/>
            <person name="Mueller T."/>
            <person name="Lomeli R."/>
            <person name="Scara G."/>
            <person name="Ko A."/>
            <person name="Delaney K."/>
            <person name="Wissotski M."/>
            <person name="Lopez G."/>
            <person name="Campos D."/>
            <person name="Braidotti M."/>
            <person name="Ashley E."/>
            <person name="Golser W."/>
            <person name="Kim H."/>
            <person name="Lee S."/>
            <person name="Lin J."/>
            <person name="Dujmic Z."/>
            <person name="Kim W."/>
            <person name="Talag J."/>
            <person name="Zuccolo A."/>
            <person name="Fan C."/>
            <person name="Sebastian A."/>
            <person name="Kramer M."/>
            <person name="Spiegel L."/>
            <person name="Nascimento L."/>
            <person name="Zutavern T."/>
            <person name="Miller B."/>
            <person name="Ambroise C."/>
            <person name="Muller S."/>
            <person name="Spooner W."/>
            <person name="Narechania A."/>
            <person name="Ren L."/>
            <person name="Wei S."/>
            <person name="Kumari S."/>
            <person name="Faga B."/>
            <person name="Levy M.J."/>
            <person name="McMahan L."/>
            <person name="Van Buren P."/>
            <person name="Vaughn M.W."/>
            <person name="Ying K."/>
            <person name="Yeh C.-T."/>
            <person name="Emrich S.J."/>
            <person name="Jia Y."/>
            <person name="Kalyanaraman A."/>
            <person name="Hsia A.-P."/>
            <person name="Barbazuk W.B."/>
            <person name="Baucom R.S."/>
            <person name="Brutnell T.P."/>
            <person name="Carpita N.C."/>
            <person name="Chaparro C."/>
            <person name="Chia J.-M."/>
            <person name="Deragon J.-M."/>
            <person name="Estill J.C."/>
            <person name="Fu Y."/>
            <person name="Jeddeloh J.A."/>
            <person name="Han Y."/>
            <person name="Lee H."/>
            <person name="Li P."/>
            <person name="Lisch D.R."/>
            <person name="Liu S."/>
            <person name="Liu Z."/>
            <person name="Nagel D.H."/>
            <person name="McCann M.C."/>
            <person name="SanMiguel P."/>
            <person name="Myers A.M."/>
            <person name="Nettleton D."/>
            <person name="Nguyen J."/>
            <person name="Penning B.W."/>
            <person name="Ponnala L."/>
            <person name="Schneider K.L."/>
            <person name="Schwartz D.C."/>
            <person name="Sharma A."/>
            <person name="Soderlund C."/>
            <person name="Springer N.M."/>
            <person name="Sun Q."/>
            <person name="Wang H."/>
            <person name="Waterman M."/>
            <person name="Westerman R."/>
            <person name="Wolfgruber T.K."/>
            <person name="Yang L."/>
            <person name="Yu Y."/>
            <person name="Zhang L."/>
            <person name="Zhou S."/>
            <person name="Zhu Q."/>
            <person name="Bennetzen J.L."/>
            <person name="Dawe R.K."/>
            <person name="Jiang J."/>
            <person name="Jiang N."/>
            <person name="Presting G.G."/>
            <person name="Wessler S.R."/>
            <person name="Aluru S."/>
            <person name="Martienssen R.A."/>
            <person name="Clifton S.W."/>
            <person name="McCombie W.R."/>
            <person name="Wing R.A."/>
            <person name="Wilson R.K."/>
        </authorList>
    </citation>
    <scope>NUCLEOTIDE SEQUENCE [LARGE SCALE GENOMIC DNA]</scope>
    <source>
        <strain evidence="3">cv. B73</strain>
    </source>
</reference>
<sequence>MSLVHHVEGLRVAGSHDTLEPSAHVHEVALTAGAEVAGKMPMDTGSSADHTVSSTSLLLLPVVDGGPLARSHSSTMRTRLDAISRTSTAVGAADSSSIAGHARGSTWNARCTWLCLCLYRMPVSRAPSPTYRCRPTTTLARADHNHDMVVRTFLLLCGGGSAGGWCGADAAFNRGDTLKPSEWKDGQAEEKAMVDSSSSSAFELFMYSSSLQNVVSSWLLLLPRTGHLKYRLEMESESCEFLAVMLLMVMVWCCGCLAVFSSSYDPAKLAQAFLEQAKGSRGMKCLLLVLDSCVVLFAQGYIRS</sequence>
<proteinExistence type="predicted"/>
<feature type="transmembrane region" description="Helical" evidence="1">
    <location>
        <begin position="241"/>
        <end position="264"/>
    </location>
</feature>
<dbReference type="EnsemblPlants" id="Zm00001eb344460_T001">
    <property type="protein sequence ID" value="Zm00001eb344460_P001"/>
    <property type="gene ID" value="Zm00001eb344460"/>
</dbReference>
<protein>
    <submittedName>
        <fullName evidence="2">Uncharacterized protein</fullName>
    </submittedName>
</protein>
<accession>A0A804UG24</accession>
<dbReference type="AlphaFoldDB" id="A0A804UG24"/>
<dbReference type="Proteomes" id="UP000007305">
    <property type="component" value="Chromosome 8"/>
</dbReference>
<feature type="transmembrane region" description="Helical" evidence="1">
    <location>
        <begin position="285"/>
        <end position="302"/>
    </location>
</feature>
<dbReference type="InParanoid" id="A0A804UG24"/>
<evidence type="ECO:0000313" key="2">
    <source>
        <dbReference type="EnsemblPlants" id="Zm00001eb344460_P001"/>
    </source>
</evidence>
<organism evidence="2 3">
    <name type="scientific">Zea mays</name>
    <name type="common">Maize</name>
    <dbReference type="NCBI Taxonomy" id="4577"/>
    <lineage>
        <taxon>Eukaryota</taxon>
        <taxon>Viridiplantae</taxon>
        <taxon>Streptophyta</taxon>
        <taxon>Embryophyta</taxon>
        <taxon>Tracheophyta</taxon>
        <taxon>Spermatophyta</taxon>
        <taxon>Magnoliopsida</taxon>
        <taxon>Liliopsida</taxon>
        <taxon>Poales</taxon>
        <taxon>Poaceae</taxon>
        <taxon>PACMAD clade</taxon>
        <taxon>Panicoideae</taxon>
        <taxon>Andropogonodae</taxon>
        <taxon>Andropogoneae</taxon>
        <taxon>Tripsacinae</taxon>
        <taxon>Zea</taxon>
    </lineage>
</organism>
<reference evidence="2" key="3">
    <citation type="submission" date="2021-05" db="UniProtKB">
        <authorList>
            <consortium name="EnsemblPlants"/>
        </authorList>
    </citation>
    <scope>IDENTIFICATION</scope>
    <source>
        <strain evidence="2">cv. B73</strain>
    </source>
</reference>
<keyword evidence="1" id="KW-1133">Transmembrane helix</keyword>
<keyword evidence="1" id="KW-0812">Transmembrane</keyword>